<dbReference type="SUPFAM" id="SSF161098">
    <property type="entry name" value="MetI-like"/>
    <property type="match status" value="1"/>
</dbReference>
<name>A0ABR6MKJ5_MICEC</name>
<evidence type="ECO:0000313" key="10">
    <source>
        <dbReference type="Proteomes" id="UP000618986"/>
    </source>
</evidence>
<evidence type="ECO:0000313" key="9">
    <source>
        <dbReference type="EMBL" id="MBB5115913.1"/>
    </source>
</evidence>
<dbReference type="Pfam" id="PF00528">
    <property type="entry name" value="BPD_transp_1"/>
    <property type="match status" value="1"/>
</dbReference>
<dbReference type="PANTHER" id="PTHR43386:SF25">
    <property type="entry name" value="PEPTIDE ABC TRANSPORTER PERMEASE PROTEIN"/>
    <property type="match status" value="1"/>
</dbReference>
<protein>
    <submittedName>
        <fullName evidence="9">Peptide/nickel transport system permease protein</fullName>
    </submittedName>
</protein>
<evidence type="ECO:0000256" key="7">
    <source>
        <dbReference type="RuleBase" id="RU363032"/>
    </source>
</evidence>
<reference evidence="9 10" key="1">
    <citation type="submission" date="2020-08" db="EMBL/GenBank/DDBJ databases">
        <title>Sequencing the genomes of 1000 actinobacteria strains.</title>
        <authorList>
            <person name="Klenk H.-P."/>
        </authorList>
    </citation>
    <scope>NUCLEOTIDE SEQUENCE [LARGE SCALE GENOMIC DNA]</scope>
    <source>
        <strain evidence="9 10">DSM 43036</strain>
    </source>
</reference>
<feature type="domain" description="ABC transmembrane type-1" evidence="8">
    <location>
        <begin position="91"/>
        <end position="280"/>
    </location>
</feature>
<proteinExistence type="inferred from homology"/>
<keyword evidence="10" id="KW-1185">Reference proteome</keyword>
<comment type="subcellular location">
    <subcellularLocation>
        <location evidence="1 7">Cell membrane</location>
        <topology evidence="1 7">Multi-pass membrane protein</topology>
    </subcellularLocation>
</comment>
<feature type="transmembrane region" description="Helical" evidence="7">
    <location>
        <begin position="29"/>
        <end position="51"/>
    </location>
</feature>
<dbReference type="EMBL" id="JACHJC010000001">
    <property type="protein sequence ID" value="MBB5115913.1"/>
    <property type="molecule type" value="Genomic_DNA"/>
</dbReference>
<feature type="transmembrane region" description="Helical" evidence="7">
    <location>
        <begin position="130"/>
        <end position="149"/>
    </location>
</feature>
<dbReference type="Gene3D" id="1.10.3720.10">
    <property type="entry name" value="MetI-like"/>
    <property type="match status" value="1"/>
</dbReference>
<comment type="similarity">
    <text evidence="7">Belongs to the binding-protein-dependent transport system permease family.</text>
</comment>
<keyword evidence="2 7" id="KW-0813">Transport</keyword>
<dbReference type="RefSeq" id="WP_184687939.1">
    <property type="nucleotide sequence ID" value="NZ_JACHJC010000001.1"/>
</dbReference>
<evidence type="ECO:0000256" key="2">
    <source>
        <dbReference type="ARBA" id="ARBA00022448"/>
    </source>
</evidence>
<evidence type="ECO:0000256" key="6">
    <source>
        <dbReference type="ARBA" id="ARBA00023136"/>
    </source>
</evidence>
<evidence type="ECO:0000256" key="3">
    <source>
        <dbReference type="ARBA" id="ARBA00022475"/>
    </source>
</evidence>
<comment type="caution">
    <text evidence="9">The sequence shown here is derived from an EMBL/GenBank/DDBJ whole genome shotgun (WGS) entry which is preliminary data.</text>
</comment>
<keyword evidence="4 7" id="KW-0812">Transmembrane</keyword>
<feature type="transmembrane region" description="Helical" evidence="7">
    <location>
        <begin position="255"/>
        <end position="276"/>
    </location>
</feature>
<evidence type="ECO:0000256" key="5">
    <source>
        <dbReference type="ARBA" id="ARBA00022989"/>
    </source>
</evidence>
<evidence type="ECO:0000256" key="4">
    <source>
        <dbReference type="ARBA" id="ARBA00022692"/>
    </source>
</evidence>
<gene>
    <name evidence="9" type="ORF">FHU28_005752</name>
</gene>
<accession>A0ABR6MKJ5</accession>
<dbReference type="PANTHER" id="PTHR43386">
    <property type="entry name" value="OLIGOPEPTIDE TRANSPORT SYSTEM PERMEASE PROTEIN APPC"/>
    <property type="match status" value="1"/>
</dbReference>
<dbReference type="InterPro" id="IPR000515">
    <property type="entry name" value="MetI-like"/>
</dbReference>
<evidence type="ECO:0000259" key="8">
    <source>
        <dbReference type="PROSITE" id="PS50928"/>
    </source>
</evidence>
<keyword evidence="3" id="KW-1003">Cell membrane</keyword>
<dbReference type="Proteomes" id="UP000618986">
    <property type="component" value="Unassembled WGS sequence"/>
</dbReference>
<dbReference type="CDD" id="cd06261">
    <property type="entry name" value="TM_PBP2"/>
    <property type="match status" value="1"/>
</dbReference>
<feature type="transmembrane region" description="Helical" evidence="7">
    <location>
        <begin position="95"/>
        <end position="118"/>
    </location>
</feature>
<keyword evidence="6 7" id="KW-0472">Membrane</keyword>
<organism evidence="9 10">
    <name type="scientific">Micromonospora echinospora</name>
    <name type="common">Micromonospora purpurea</name>
    <dbReference type="NCBI Taxonomy" id="1877"/>
    <lineage>
        <taxon>Bacteria</taxon>
        <taxon>Bacillati</taxon>
        <taxon>Actinomycetota</taxon>
        <taxon>Actinomycetes</taxon>
        <taxon>Micromonosporales</taxon>
        <taxon>Micromonosporaceae</taxon>
        <taxon>Micromonospora</taxon>
    </lineage>
</organism>
<sequence>MTSVADAPPDATADVVAAGPGKPRRRWNLTLVIGAGLVGLVVLTALVSFFWTPYDPTRVDPSQTLLSPGGEHWLGTDHFGRDIVSQLLVGARTTLFVGVVAVAIAAAVGVPLGLLAAAGHRWLSEPVMRALDIVFAFPAILLAIILAAGFGASTLTGMIAIGVANVPVFGRLTRAGAMQVLQSDFVLAARSYGRRGVVLMVRYVLPNIAALLIVQASVSFAHAVLAEAALSYLGYGTPPPTPTWGRMLQEAQNYFVVQPMLAVWPGLAIALSVLGFNLMGDGLRDALDPRLRGR</sequence>
<dbReference type="GeneID" id="300296271"/>
<dbReference type="PROSITE" id="PS50928">
    <property type="entry name" value="ABC_TM1"/>
    <property type="match status" value="1"/>
</dbReference>
<dbReference type="InterPro" id="IPR035906">
    <property type="entry name" value="MetI-like_sf"/>
</dbReference>
<feature type="transmembrane region" description="Helical" evidence="7">
    <location>
        <begin position="204"/>
        <end position="235"/>
    </location>
</feature>
<dbReference type="InterPro" id="IPR050366">
    <property type="entry name" value="BP-dependent_transpt_permease"/>
</dbReference>
<evidence type="ECO:0000256" key="1">
    <source>
        <dbReference type="ARBA" id="ARBA00004651"/>
    </source>
</evidence>
<keyword evidence="5 7" id="KW-1133">Transmembrane helix</keyword>